<dbReference type="Proteomes" id="UP000183040">
    <property type="component" value="Unassembled WGS sequence"/>
</dbReference>
<protein>
    <submittedName>
        <fullName evidence="1">Uncharacterized protein</fullName>
    </submittedName>
</protein>
<reference evidence="1 2" key="1">
    <citation type="submission" date="2016-10" db="EMBL/GenBank/DDBJ databases">
        <authorList>
            <person name="de Groot N.N."/>
        </authorList>
    </citation>
    <scope>NUCLEOTIDE SEQUENCE [LARGE SCALE GENOMIC DNA]</scope>
    <source>
        <strain evidence="1 2">NLAE-zl-G339</strain>
    </source>
</reference>
<dbReference type="AlphaFoldDB" id="A0A1H3YQT4"/>
<evidence type="ECO:0000313" key="2">
    <source>
        <dbReference type="Proteomes" id="UP000183040"/>
    </source>
</evidence>
<gene>
    <name evidence="1" type="ORF">SAMN04487924_102311</name>
</gene>
<dbReference type="EMBL" id="FNRP01000002">
    <property type="protein sequence ID" value="SEA13541.1"/>
    <property type="molecule type" value="Genomic_DNA"/>
</dbReference>
<organism evidence="1 2">
    <name type="scientific">Bacteroides xylanisolvens</name>
    <dbReference type="NCBI Taxonomy" id="371601"/>
    <lineage>
        <taxon>Bacteria</taxon>
        <taxon>Pseudomonadati</taxon>
        <taxon>Bacteroidota</taxon>
        <taxon>Bacteroidia</taxon>
        <taxon>Bacteroidales</taxon>
        <taxon>Bacteroidaceae</taxon>
        <taxon>Bacteroides</taxon>
    </lineage>
</organism>
<evidence type="ECO:0000313" key="1">
    <source>
        <dbReference type="EMBL" id="SEA13541.1"/>
    </source>
</evidence>
<name>A0A1H3YQT4_9BACE</name>
<proteinExistence type="predicted"/>
<accession>A0A1H3YQT4</accession>
<sequence length="163" mass="19441">MTTMNGIKDFKEPQYMDIAHPDRGFFGYLLRCKCLPPEEVFINFIFLDDGKECCKRLSSVKKRREEIRKEWNSRIERYHDIFVGQIYYINEELFNDFIDFMTDGPDDAIRKFLETFTAEMRASIIDNPMGLEPLYAVTHVCQLTKDDRIHRPHIHVLWGIKKN</sequence>